<dbReference type="InterPro" id="IPR011009">
    <property type="entry name" value="Kinase-like_dom_sf"/>
</dbReference>
<dbReference type="Proteomes" id="UP001604277">
    <property type="component" value="Unassembled WGS sequence"/>
</dbReference>
<evidence type="ECO:0000313" key="5">
    <source>
        <dbReference type="Proteomes" id="UP001604277"/>
    </source>
</evidence>
<name>A0ABD1X9P5_9LAMI</name>
<feature type="transmembrane region" description="Helical" evidence="2">
    <location>
        <begin position="202"/>
        <end position="221"/>
    </location>
</feature>
<proteinExistence type="predicted"/>
<dbReference type="EMBL" id="JBFOLJ010000001">
    <property type="protein sequence ID" value="KAL2558684.1"/>
    <property type="molecule type" value="Genomic_DNA"/>
</dbReference>
<feature type="binding site" evidence="1">
    <location>
        <position position="121"/>
    </location>
    <ligand>
        <name>ATP</name>
        <dbReference type="ChEBI" id="CHEBI:30616"/>
    </ligand>
</feature>
<dbReference type="PANTHER" id="PTHR48010">
    <property type="entry name" value="OS05G0588300 PROTEIN"/>
    <property type="match status" value="1"/>
</dbReference>
<evidence type="ECO:0000256" key="2">
    <source>
        <dbReference type="SAM" id="Phobius"/>
    </source>
</evidence>
<accession>A0ABD1X9P5</accession>
<keyword evidence="4" id="KW-0808">Transferase</keyword>
<dbReference type="GO" id="GO:0016301">
    <property type="term" value="F:kinase activity"/>
    <property type="evidence" value="ECO:0007669"/>
    <property type="project" value="UniProtKB-KW"/>
</dbReference>
<dbReference type="InterPro" id="IPR000719">
    <property type="entry name" value="Prot_kinase_dom"/>
</dbReference>
<feature type="domain" description="Protein kinase" evidence="3">
    <location>
        <begin position="93"/>
        <end position="226"/>
    </location>
</feature>
<dbReference type="PROSITE" id="PS50011">
    <property type="entry name" value="PROTEIN_KINASE_DOM"/>
    <property type="match status" value="1"/>
</dbReference>
<reference evidence="5" key="1">
    <citation type="submission" date="2024-07" db="EMBL/GenBank/DDBJ databases">
        <title>Two chromosome-level genome assemblies of Korean endemic species Abeliophyllum distichum and Forsythia ovata (Oleaceae).</title>
        <authorList>
            <person name="Jang H."/>
        </authorList>
    </citation>
    <scope>NUCLEOTIDE SEQUENCE [LARGE SCALE GENOMIC DNA]</scope>
</reference>
<dbReference type="SUPFAM" id="SSF56112">
    <property type="entry name" value="Protein kinase-like (PK-like)"/>
    <property type="match status" value="1"/>
</dbReference>
<evidence type="ECO:0000313" key="4">
    <source>
        <dbReference type="EMBL" id="KAL2558684.1"/>
    </source>
</evidence>
<keyword evidence="4" id="KW-0675">Receptor</keyword>
<keyword evidence="1" id="KW-0067">ATP-binding</keyword>
<sequence length="226" mass="25669">MSTIYDNWDRLVGAVIRREQLWKMFHDQSPSVSSASSDFSLDSPLHDFPRGSSSYHQGIENSQIKEQSVTKKLPQLVFFDVFNPAFDFDDILKSPAEFLGKGTFGSTYSVVIESGITIVVKRLKEVNIPEKMFRQHMEVIGNVRHENVSPLRAYYFSQDEKLMLYDHYSNGSISAMLHGTLNTMALFLVPALFIHERIPHKLSLNGVAATLALMLIIHGLWDYVIS</sequence>
<dbReference type="InterPro" id="IPR001245">
    <property type="entry name" value="Ser-Thr/Tyr_kinase_cat_dom"/>
</dbReference>
<keyword evidence="5" id="KW-1185">Reference proteome</keyword>
<dbReference type="Pfam" id="PF07714">
    <property type="entry name" value="PK_Tyr_Ser-Thr"/>
    <property type="match status" value="1"/>
</dbReference>
<gene>
    <name evidence="4" type="ORF">Fot_03423</name>
</gene>
<comment type="caution">
    <text evidence="4">The sequence shown here is derived from an EMBL/GenBank/DDBJ whole genome shotgun (WGS) entry which is preliminary data.</text>
</comment>
<dbReference type="Gene3D" id="3.30.200.20">
    <property type="entry name" value="Phosphorylase Kinase, domain 1"/>
    <property type="match status" value="1"/>
</dbReference>
<dbReference type="AlphaFoldDB" id="A0ABD1X9P5"/>
<protein>
    <submittedName>
        <fullName evidence="4">Inactive receptor kinase</fullName>
    </submittedName>
</protein>
<dbReference type="PANTHER" id="PTHR48010:SF6">
    <property type="entry name" value="OS01G0223600 PROTEIN"/>
    <property type="match status" value="1"/>
</dbReference>
<feature type="transmembrane region" description="Helical" evidence="2">
    <location>
        <begin position="175"/>
        <end position="195"/>
    </location>
</feature>
<evidence type="ECO:0000256" key="1">
    <source>
        <dbReference type="PROSITE-ProRule" id="PRU10141"/>
    </source>
</evidence>
<evidence type="ECO:0000259" key="3">
    <source>
        <dbReference type="PROSITE" id="PS50011"/>
    </source>
</evidence>
<dbReference type="PROSITE" id="PS00107">
    <property type="entry name" value="PROTEIN_KINASE_ATP"/>
    <property type="match status" value="1"/>
</dbReference>
<keyword evidence="4" id="KW-0418">Kinase</keyword>
<keyword evidence="2" id="KW-0812">Transmembrane</keyword>
<dbReference type="InterPro" id="IPR017441">
    <property type="entry name" value="Protein_kinase_ATP_BS"/>
</dbReference>
<keyword evidence="2" id="KW-1133">Transmembrane helix</keyword>
<organism evidence="4 5">
    <name type="scientific">Forsythia ovata</name>
    <dbReference type="NCBI Taxonomy" id="205694"/>
    <lineage>
        <taxon>Eukaryota</taxon>
        <taxon>Viridiplantae</taxon>
        <taxon>Streptophyta</taxon>
        <taxon>Embryophyta</taxon>
        <taxon>Tracheophyta</taxon>
        <taxon>Spermatophyta</taxon>
        <taxon>Magnoliopsida</taxon>
        <taxon>eudicotyledons</taxon>
        <taxon>Gunneridae</taxon>
        <taxon>Pentapetalae</taxon>
        <taxon>asterids</taxon>
        <taxon>lamiids</taxon>
        <taxon>Lamiales</taxon>
        <taxon>Oleaceae</taxon>
        <taxon>Forsythieae</taxon>
        <taxon>Forsythia</taxon>
    </lineage>
</organism>
<keyword evidence="2" id="KW-0472">Membrane</keyword>
<dbReference type="InterPro" id="IPR050994">
    <property type="entry name" value="At_inactive_RLKs"/>
</dbReference>
<dbReference type="GO" id="GO:0005524">
    <property type="term" value="F:ATP binding"/>
    <property type="evidence" value="ECO:0007669"/>
    <property type="project" value="UniProtKB-UniRule"/>
</dbReference>
<keyword evidence="1" id="KW-0547">Nucleotide-binding</keyword>